<evidence type="ECO:0000259" key="8">
    <source>
        <dbReference type="Pfam" id="PF16363"/>
    </source>
</evidence>
<accession>A0A831UGE0</accession>
<dbReference type="CDD" id="cd05246">
    <property type="entry name" value="dTDP_GD_SDR_e"/>
    <property type="match status" value="1"/>
</dbReference>
<dbReference type="EMBL" id="DSOV01000058">
    <property type="protein sequence ID" value="HEN43310.1"/>
    <property type="molecule type" value="Genomic_DNA"/>
</dbReference>
<organism evidence="9">
    <name type="scientific">Geobacter metallireducens</name>
    <dbReference type="NCBI Taxonomy" id="28232"/>
    <lineage>
        <taxon>Bacteria</taxon>
        <taxon>Pseudomonadati</taxon>
        <taxon>Thermodesulfobacteriota</taxon>
        <taxon>Desulfuromonadia</taxon>
        <taxon>Geobacterales</taxon>
        <taxon>Geobacteraceae</taxon>
        <taxon>Geobacter</taxon>
    </lineage>
</organism>
<comment type="similarity">
    <text evidence="3 7">Belongs to the NAD(P)-dependent epimerase/dehydratase family. dTDP-glucose dehydratase subfamily.</text>
</comment>
<evidence type="ECO:0000256" key="7">
    <source>
        <dbReference type="RuleBase" id="RU004473"/>
    </source>
</evidence>
<comment type="cofactor">
    <cofactor evidence="2 7">
        <name>NAD(+)</name>
        <dbReference type="ChEBI" id="CHEBI:57540"/>
    </cofactor>
</comment>
<evidence type="ECO:0000256" key="6">
    <source>
        <dbReference type="ARBA" id="ARBA00023239"/>
    </source>
</evidence>
<evidence type="ECO:0000256" key="1">
    <source>
        <dbReference type="ARBA" id="ARBA00001539"/>
    </source>
</evidence>
<dbReference type="Gene3D" id="3.40.50.720">
    <property type="entry name" value="NAD(P)-binding Rossmann-like Domain"/>
    <property type="match status" value="1"/>
</dbReference>
<dbReference type="GO" id="GO:0008460">
    <property type="term" value="F:dTDP-glucose 4,6-dehydratase activity"/>
    <property type="evidence" value="ECO:0007669"/>
    <property type="project" value="UniProtKB-EC"/>
</dbReference>
<reference evidence="9" key="1">
    <citation type="journal article" date="2020" name="mSystems">
        <title>Genome- and Community-Level Interaction Insights into Carbon Utilization and Element Cycling Functions of Hydrothermarchaeota in Hydrothermal Sediment.</title>
        <authorList>
            <person name="Zhou Z."/>
            <person name="Liu Y."/>
            <person name="Xu W."/>
            <person name="Pan J."/>
            <person name="Luo Z.H."/>
            <person name="Li M."/>
        </authorList>
    </citation>
    <scope>NUCLEOTIDE SEQUENCE [LARGE SCALE GENOMIC DNA]</scope>
    <source>
        <strain evidence="9">SpSt-349</strain>
    </source>
</reference>
<proteinExistence type="inferred from homology"/>
<dbReference type="InterPro" id="IPR036291">
    <property type="entry name" value="NAD(P)-bd_dom_sf"/>
</dbReference>
<gene>
    <name evidence="9" type="primary">rfbB</name>
    <name evidence="9" type="ORF">ENQ87_13240</name>
</gene>
<comment type="caution">
    <text evidence="9">The sequence shown here is derived from an EMBL/GenBank/DDBJ whole genome shotgun (WGS) entry which is preliminary data.</text>
</comment>
<dbReference type="SUPFAM" id="SSF51735">
    <property type="entry name" value="NAD(P)-binding Rossmann-fold domains"/>
    <property type="match status" value="1"/>
</dbReference>
<keyword evidence="6 7" id="KW-0456">Lyase</keyword>
<feature type="domain" description="NAD(P)-binding" evidence="8">
    <location>
        <begin position="11"/>
        <end position="327"/>
    </location>
</feature>
<dbReference type="PANTHER" id="PTHR43000">
    <property type="entry name" value="DTDP-D-GLUCOSE 4,6-DEHYDRATASE-RELATED"/>
    <property type="match status" value="1"/>
</dbReference>
<evidence type="ECO:0000256" key="2">
    <source>
        <dbReference type="ARBA" id="ARBA00001911"/>
    </source>
</evidence>
<dbReference type="InterPro" id="IPR005888">
    <property type="entry name" value="dTDP_Gluc_deHydtase"/>
</dbReference>
<dbReference type="FunFam" id="3.40.50.720:FF:000304">
    <property type="entry name" value="UDP-glucose 4,6-dehydratase"/>
    <property type="match status" value="1"/>
</dbReference>
<evidence type="ECO:0000313" key="9">
    <source>
        <dbReference type="EMBL" id="HEN43310.1"/>
    </source>
</evidence>
<comment type="catalytic activity">
    <reaction evidence="1 7">
        <text>dTDP-alpha-D-glucose = dTDP-4-dehydro-6-deoxy-alpha-D-glucose + H2O</text>
        <dbReference type="Rhea" id="RHEA:17221"/>
        <dbReference type="ChEBI" id="CHEBI:15377"/>
        <dbReference type="ChEBI" id="CHEBI:57477"/>
        <dbReference type="ChEBI" id="CHEBI:57649"/>
        <dbReference type="EC" id="4.2.1.46"/>
    </reaction>
</comment>
<dbReference type="AlphaFoldDB" id="A0A831UGE0"/>
<protein>
    <recommendedName>
        <fullName evidence="4 7">dTDP-glucose 4,6-dehydratase</fullName>
        <ecNumber evidence="4 7">4.2.1.46</ecNumber>
    </recommendedName>
</protein>
<evidence type="ECO:0000256" key="4">
    <source>
        <dbReference type="ARBA" id="ARBA00011990"/>
    </source>
</evidence>
<name>A0A831UGE0_GEOME</name>
<dbReference type="EC" id="4.2.1.46" evidence="4 7"/>
<evidence type="ECO:0000256" key="3">
    <source>
        <dbReference type="ARBA" id="ARBA00008178"/>
    </source>
</evidence>
<evidence type="ECO:0000256" key="5">
    <source>
        <dbReference type="ARBA" id="ARBA00023027"/>
    </source>
</evidence>
<dbReference type="Gene3D" id="3.90.25.10">
    <property type="entry name" value="UDP-galactose 4-epimerase, domain 1"/>
    <property type="match status" value="1"/>
</dbReference>
<dbReference type="InterPro" id="IPR016040">
    <property type="entry name" value="NAD(P)-bd_dom"/>
</dbReference>
<sequence length="358" mass="40187">MSEAFIPRAMLVTGGAGFIGSNFISSFMAANPGCRVVNLDLLTYAGNLKNLVGVEKNPDYRFVKGDICDAGLVRSLLAEERIEAVVHFAAESHVDRSITGPEIFVRTNVLGTQVLLEESRRHWEAKAEERFRFLHVSTDEVYGTLGETGYFTEETPLAPNSPYSASKAGSDLLVRAYFETYGFPALTTRCSNNYGPYQFPEKLIPLMIHNIVAKKPLPVYGDGRNVRDWLHVKDHSTAIEAVLKGGRPGEVFNIGGNNEWFNIDIVQLLCDILDGRLGRPSGESRGLITFVKDRPGHDRRYAISAAKIKRELGWEPSYTFERGIAETVDWYLANRQWVEEVTSGAYREYYEKQYGARQ</sequence>
<dbReference type="NCBIfam" id="TIGR01181">
    <property type="entry name" value="dTDP_gluc_dehyt"/>
    <property type="match status" value="1"/>
</dbReference>
<keyword evidence="5" id="KW-0520">NAD</keyword>
<dbReference type="Pfam" id="PF16363">
    <property type="entry name" value="GDP_Man_Dehyd"/>
    <property type="match status" value="1"/>
</dbReference>
<dbReference type="GO" id="GO:0009225">
    <property type="term" value="P:nucleotide-sugar metabolic process"/>
    <property type="evidence" value="ECO:0007669"/>
    <property type="project" value="InterPro"/>
</dbReference>